<accession>A0ABQ9FGB2</accession>
<evidence type="ECO:0000256" key="1">
    <source>
        <dbReference type="SAM" id="Coils"/>
    </source>
</evidence>
<sequence>MARCLTLVKADDSEQISCLLVDDNDHALLMQIKQNVDILKAELAQMKADQQTTQDQQHVAFMASLSHDLVNLAIGHRIVFDKVRLNEGNGYSNRRGTFVAPANGTYHFTLEITYPSTDPTHDHDAGI</sequence>
<dbReference type="EMBL" id="JARBDR010000328">
    <property type="protein sequence ID" value="KAJ8316353.1"/>
    <property type="molecule type" value="Genomic_DNA"/>
</dbReference>
<proteinExistence type="predicted"/>
<gene>
    <name evidence="3" type="ORF">KUTeg_006367</name>
</gene>
<protein>
    <recommendedName>
        <fullName evidence="2">C1q domain-containing protein</fullName>
    </recommendedName>
</protein>
<feature type="coiled-coil region" evidence="1">
    <location>
        <begin position="29"/>
        <end position="56"/>
    </location>
</feature>
<dbReference type="Gene3D" id="2.60.120.40">
    <property type="match status" value="1"/>
</dbReference>
<evidence type="ECO:0000259" key="2">
    <source>
        <dbReference type="PROSITE" id="PS50871"/>
    </source>
</evidence>
<dbReference type="Proteomes" id="UP001217089">
    <property type="component" value="Unassembled WGS sequence"/>
</dbReference>
<keyword evidence="4" id="KW-1185">Reference proteome</keyword>
<dbReference type="Pfam" id="PF00386">
    <property type="entry name" value="C1q"/>
    <property type="match status" value="1"/>
</dbReference>
<dbReference type="InterPro" id="IPR001073">
    <property type="entry name" value="C1q_dom"/>
</dbReference>
<evidence type="ECO:0000313" key="4">
    <source>
        <dbReference type="Proteomes" id="UP001217089"/>
    </source>
</evidence>
<keyword evidence="1" id="KW-0175">Coiled coil</keyword>
<dbReference type="InterPro" id="IPR008983">
    <property type="entry name" value="Tumour_necrosis_fac-like_dom"/>
</dbReference>
<reference evidence="3 4" key="1">
    <citation type="submission" date="2022-12" db="EMBL/GenBank/DDBJ databases">
        <title>Chromosome-level genome of Tegillarca granosa.</title>
        <authorList>
            <person name="Kim J."/>
        </authorList>
    </citation>
    <scope>NUCLEOTIDE SEQUENCE [LARGE SCALE GENOMIC DNA]</scope>
    <source>
        <strain evidence="3">Teg-2019</strain>
        <tissue evidence="3">Adductor muscle</tissue>
    </source>
</reference>
<evidence type="ECO:0000313" key="3">
    <source>
        <dbReference type="EMBL" id="KAJ8316353.1"/>
    </source>
</evidence>
<dbReference type="PROSITE" id="PS50871">
    <property type="entry name" value="C1Q"/>
    <property type="match status" value="1"/>
</dbReference>
<name>A0ABQ9FGB2_TEGGR</name>
<feature type="domain" description="C1q" evidence="2">
    <location>
        <begin position="54"/>
        <end position="127"/>
    </location>
</feature>
<comment type="caution">
    <text evidence="3">The sequence shown here is derived from an EMBL/GenBank/DDBJ whole genome shotgun (WGS) entry which is preliminary data.</text>
</comment>
<organism evidence="3 4">
    <name type="scientific">Tegillarca granosa</name>
    <name type="common">Malaysian cockle</name>
    <name type="synonym">Anadara granosa</name>
    <dbReference type="NCBI Taxonomy" id="220873"/>
    <lineage>
        <taxon>Eukaryota</taxon>
        <taxon>Metazoa</taxon>
        <taxon>Spiralia</taxon>
        <taxon>Lophotrochozoa</taxon>
        <taxon>Mollusca</taxon>
        <taxon>Bivalvia</taxon>
        <taxon>Autobranchia</taxon>
        <taxon>Pteriomorphia</taxon>
        <taxon>Arcoida</taxon>
        <taxon>Arcoidea</taxon>
        <taxon>Arcidae</taxon>
        <taxon>Tegillarca</taxon>
    </lineage>
</organism>
<dbReference type="SUPFAM" id="SSF49842">
    <property type="entry name" value="TNF-like"/>
    <property type="match status" value="1"/>
</dbReference>